<dbReference type="SUPFAM" id="SSF47413">
    <property type="entry name" value="lambda repressor-like DNA-binding domains"/>
    <property type="match status" value="1"/>
</dbReference>
<dbReference type="PROSITE" id="PS50943">
    <property type="entry name" value="HTH_CROC1"/>
    <property type="match status" value="1"/>
</dbReference>
<evidence type="ECO:0000313" key="5">
    <source>
        <dbReference type="EMBL" id="QOG27279.1"/>
    </source>
</evidence>
<dbReference type="InterPro" id="IPR053163">
    <property type="entry name" value="HTH-type_regulator_Rgg"/>
</dbReference>
<dbReference type="Pfam" id="PF01381">
    <property type="entry name" value="HTH_3"/>
    <property type="match status" value="1"/>
</dbReference>
<evidence type="ECO:0000313" key="6">
    <source>
        <dbReference type="EMBL" id="STD82595.1"/>
    </source>
</evidence>
<organism evidence="4 8">
    <name type="scientific">Enterococcus gallinarum</name>
    <dbReference type="NCBI Taxonomy" id="1353"/>
    <lineage>
        <taxon>Bacteria</taxon>
        <taxon>Bacillati</taxon>
        <taxon>Bacillota</taxon>
        <taxon>Bacilli</taxon>
        <taxon>Lactobacillales</taxon>
        <taxon>Enterococcaceae</taxon>
        <taxon>Enterococcus</taxon>
    </lineage>
</organism>
<dbReference type="EMBL" id="JASUBT010000005">
    <property type="protein sequence ID" value="MDL4935853.1"/>
    <property type="molecule type" value="Genomic_DNA"/>
</dbReference>
<dbReference type="EMBL" id="JARPZN010000002">
    <property type="protein sequence ID" value="MDT2689285.1"/>
    <property type="molecule type" value="Genomic_DNA"/>
</dbReference>
<dbReference type="InterPro" id="IPR010982">
    <property type="entry name" value="Lambda_DNA-bd_dom_sf"/>
</dbReference>
<evidence type="ECO:0000313" key="2">
    <source>
        <dbReference type="EMBL" id="MDL4935853.1"/>
    </source>
</evidence>
<dbReference type="Proteomes" id="UP000254807">
    <property type="component" value="Unassembled WGS sequence"/>
</dbReference>
<evidence type="ECO:0000313" key="7">
    <source>
        <dbReference type="Proteomes" id="UP000254807"/>
    </source>
</evidence>
<dbReference type="GO" id="GO:0003677">
    <property type="term" value="F:DNA binding"/>
    <property type="evidence" value="ECO:0007669"/>
    <property type="project" value="InterPro"/>
</dbReference>
<reference evidence="5 9" key="3">
    <citation type="submission" date="2020-03" db="EMBL/GenBank/DDBJ databases">
        <title>Characterization of ganglioside-mimicking enterococci.</title>
        <authorList>
            <person name="Patry R.T."/>
            <person name="Nothaft H."/>
            <person name="Bridger R."/>
            <person name="Shajahan A."/>
            <person name="Huynh S."/>
            <person name="Sanchez S."/>
            <person name="Azadi P."/>
            <person name="Cooper K."/>
            <person name="Miller W.G."/>
            <person name="Parker C.T."/>
            <person name="Wells L."/>
            <person name="Szymanski C.M."/>
        </authorList>
    </citation>
    <scope>NUCLEOTIDE SEQUENCE [LARGE SCALE GENOMIC DNA]</scope>
    <source>
        <strain evidence="5 9">EGM181</strain>
    </source>
</reference>
<evidence type="ECO:0000313" key="9">
    <source>
        <dbReference type="Proteomes" id="UP000516696"/>
    </source>
</evidence>
<dbReference type="Proteomes" id="UP000439965">
    <property type="component" value="Unassembled WGS sequence"/>
</dbReference>
<keyword evidence="7" id="KW-1185">Reference proteome</keyword>
<dbReference type="SMART" id="SM00530">
    <property type="entry name" value="HTH_XRE"/>
    <property type="match status" value="1"/>
</dbReference>
<proteinExistence type="predicted"/>
<dbReference type="Proteomes" id="UP001183682">
    <property type="component" value="Unassembled WGS sequence"/>
</dbReference>
<dbReference type="AlphaFoldDB" id="A0A1L8TV09"/>
<reference evidence="6 7" key="1">
    <citation type="submission" date="2018-06" db="EMBL/GenBank/DDBJ databases">
        <authorList>
            <consortium name="Pathogen Informatics"/>
            <person name="Doyle S."/>
        </authorList>
    </citation>
    <scope>NUCLEOTIDE SEQUENCE [LARGE SCALE GENOMIC DNA]</scope>
    <source>
        <strain evidence="6 7">NCTC12360</strain>
    </source>
</reference>
<name>A0A1L8TV09_ENTGA</name>
<dbReference type="EMBL" id="CP050485">
    <property type="protein sequence ID" value="QOG27279.1"/>
    <property type="molecule type" value="Genomic_DNA"/>
</dbReference>
<dbReference type="Gene3D" id="1.25.40.10">
    <property type="entry name" value="Tetratricopeptide repeat domain"/>
    <property type="match status" value="1"/>
</dbReference>
<gene>
    <name evidence="5" type="ORF">EGM181_08480</name>
    <name evidence="4" type="ORF">GTI89_00510</name>
    <name evidence="6" type="ORF">NCTC12360_01026</name>
    <name evidence="3" type="ORF">P7E30_03555</name>
    <name evidence="2" type="ORF">QRX88_09015</name>
</gene>
<accession>A0A1L8TV09</accession>
<evidence type="ECO:0000313" key="10">
    <source>
        <dbReference type="Proteomes" id="UP001241571"/>
    </source>
</evidence>
<evidence type="ECO:0000259" key="1">
    <source>
        <dbReference type="PROSITE" id="PS50943"/>
    </source>
</evidence>
<dbReference type="InterPro" id="IPR011990">
    <property type="entry name" value="TPR-like_helical_dom_sf"/>
</dbReference>
<dbReference type="CDD" id="cd00093">
    <property type="entry name" value="HTH_XRE"/>
    <property type="match status" value="1"/>
</dbReference>
<dbReference type="InterPro" id="IPR001387">
    <property type="entry name" value="Cro/C1-type_HTH"/>
</dbReference>
<feature type="domain" description="HTH cro/C1-type" evidence="1">
    <location>
        <begin position="12"/>
        <end position="65"/>
    </location>
</feature>
<dbReference type="Proteomes" id="UP001241571">
    <property type="component" value="Unassembled WGS sequence"/>
</dbReference>
<sequence>MANSQESFGQIIRTFRKKRKMTQKMLAEDICSQSVLSRIENNEELPNVLVMHQICQRLGVTLDQVMMLHAEEINRTNQVFAQMESHFVHKEYQELLTKLQDKTIMDYLYLDADMQMYYYFLGSCEYFLFQDYEAAIESLKKGLSYSYQQDKINISVMEIRLLSCMGRVYNDMQQLEEARFHLEKSYHGVQVLPAERMTTTLTKVFYNYAVFLAKQEEFTTALQILEEGIDLAREKNSFYFLEELFELKGHVFVALDNQQAADESFALYQAVVDIRNSSRNGVDLS</sequence>
<dbReference type="PANTHER" id="PTHR37038">
    <property type="entry name" value="TRANSCRIPTIONAL REGULATOR-RELATED"/>
    <property type="match status" value="1"/>
</dbReference>
<evidence type="ECO:0000313" key="8">
    <source>
        <dbReference type="Proteomes" id="UP000439965"/>
    </source>
</evidence>
<evidence type="ECO:0000313" key="3">
    <source>
        <dbReference type="EMBL" id="MDT2689285.1"/>
    </source>
</evidence>
<dbReference type="EMBL" id="UFYW01000001">
    <property type="protein sequence ID" value="STD82595.1"/>
    <property type="molecule type" value="Genomic_DNA"/>
</dbReference>
<dbReference type="RefSeq" id="WP_003127180.1">
    <property type="nucleotide sequence ID" value="NZ_BSYC01000002.1"/>
</dbReference>
<reference evidence="2 10" key="5">
    <citation type="submission" date="2023-06" db="EMBL/GenBank/DDBJ databases">
        <title>Acute promotion of culturable opportunistic pathogens and persistent increase of antibiotic resistance following antibiotic exposure in mouse gut microbiota.</title>
        <authorList>
            <person name="Li L."/>
            <person name="Wang B."/>
            <person name="Sun Y."/>
            <person name="Wang M."/>
            <person name="Xu H."/>
        </authorList>
    </citation>
    <scope>NUCLEOTIDE SEQUENCE [LARGE SCALE GENOMIC DNA]</scope>
    <source>
        <strain evidence="2 10">CRI2_2</strain>
    </source>
</reference>
<evidence type="ECO:0000313" key="4">
    <source>
        <dbReference type="EMBL" id="MXS24573.1"/>
    </source>
</evidence>
<dbReference type="EMBL" id="WVTI01000001">
    <property type="protein sequence ID" value="MXS24573.1"/>
    <property type="molecule type" value="Genomic_DNA"/>
</dbReference>
<reference evidence="3" key="4">
    <citation type="submission" date="2023-03" db="EMBL/GenBank/DDBJ databases">
        <authorList>
            <person name="Shen W."/>
            <person name="Cai J."/>
        </authorList>
    </citation>
    <scope>NUCLEOTIDE SEQUENCE</scope>
    <source>
        <strain evidence="3">K69-2</strain>
    </source>
</reference>
<dbReference type="OrthoDB" id="1150409at2"/>
<dbReference type="PANTHER" id="PTHR37038:SF14">
    <property type="entry name" value="TRANSCRIPTIONAL ACTIVATOR"/>
    <property type="match status" value="1"/>
</dbReference>
<dbReference type="Proteomes" id="UP000516696">
    <property type="component" value="Chromosome"/>
</dbReference>
<dbReference type="SUPFAM" id="SSF48452">
    <property type="entry name" value="TPR-like"/>
    <property type="match status" value="1"/>
</dbReference>
<reference evidence="4 8" key="2">
    <citation type="submission" date="2019-04" db="EMBL/GenBank/DDBJ databases">
        <title>Step-wise assembly of the neonatal virome modulated by breast feeding.</title>
        <authorList>
            <person name="Liang G."/>
            <person name="Bushman F."/>
        </authorList>
    </citation>
    <scope>NUCLEOTIDE SEQUENCE [LARGE SCALE GENOMIC DNA]</scope>
    <source>
        <strain evidence="4 8">E3404</strain>
    </source>
</reference>
<protein>
    <submittedName>
        <fullName evidence="4">Helix-turn-helix domain-containing protein</fullName>
    </submittedName>
    <submittedName>
        <fullName evidence="6">Helix-turn-helix family protein</fullName>
    </submittedName>
    <submittedName>
        <fullName evidence="2">Helix-turn-helix transcriptional regulator</fullName>
    </submittedName>
</protein>